<dbReference type="Gene3D" id="3.40.50.2000">
    <property type="entry name" value="Glycogen Phosphorylase B"/>
    <property type="match status" value="2"/>
</dbReference>
<dbReference type="PANTHER" id="PTHR12526:SF630">
    <property type="entry name" value="GLYCOSYLTRANSFERASE"/>
    <property type="match status" value="1"/>
</dbReference>
<feature type="domain" description="Glycosyltransferase subfamily 4-like N-terminal" evidence="2">
    <location>
        <begin position="14"/>
        <end position="171"/>
    </location>
</feature>
<proteinExistence type="predicted"/>
<gene>
    <name evidence="3" type="ORF">LIP50_07275</name>
</gene>
<dbReference type="PANTHER" id="PTHR12526">
    <property type="entry name" value="GLYCOSYLTRANSFERASE"/>
    <property type="match status" value="1"/>
</dbReference>
<dbReference type="InterPro" id="IPR001296">
    <property type="entry name" value="Glyco_trans_1"/>
</dbReference>
<reference evidence="3 4" key="1">
    <citation type="submission" date="2021-10" db="EMBL/GenBank/DDBJ databases">
        <title>Collection of gut derived symbiotic bacterial strains cultured from healthy donors.</title>
        <authorList>
            <person name="Lin H."/>
            <person name="Littmann E."/>
            <person name="Claire K."/>
            <person name="Pamer E."/>
        </authorList>
    </citation>
    <scope>NUCLEOTIDE SEQUENCE [LARGE SCALE GENOMIC DNA]</scope>
    <source>
        <strain evidence="3 4">MSK.17.68</strain>
    </source>
</reference>
<dbReference type="InterPro" id="IPR028098">
    <property type="entry name" value="Glyco_trans_4-like_N"/>
</dbReference>
<keyword evidence="4" id="KW-1185">Reference proteome</keyword>
<dbReference type="Pfam" id="PF13439">
    <property type="entry name" value="Glyco_transf_4"/>
    <property type="match status" value="1"/>
</dbReference>
<dbReference type="Pfam" id="PF00534">
    <property type="entry name" value="Glycos_transf_1"/>
    <property type="match status" value="1"/>
</dbReference>
<sequence>MTKILFFIHDLKHGGAEKVLVNLVNNMDYEKFDITVMTLFNEGVHIKNLNKNIKYKYCFSKTFKANSKVLSMIPAKWLYKKFIKDDYDILVSYLEGSCTRIIAACPDDKVKKVAWVHIEQKENGFAYAYKGKNEAIESYKKFDSIVCVSESVKENFIQLSGIDKNVEVLFNTNESEKIIRLSKEDVENKKFKNDNELKFCGVAKVIPNKGFMRLARVHNKLIKEGYNHHIYILGIGEERQKIEAYLSKNGLDNSFVFLGFDENPYKYVARSDMFVCSSFAEGFNTAATEALIVGTPVLTTLCAGMEEMLGKNNEYGIIVENSEEGLYKGLKDVLQNPDKISYYKEKAKERGKIFSTDKTVNAVQDMFLNLLK</sequence>
<dbReference type="RefSeq" id="WP_226924139.1">
    <property type="nucleotide sequence ID" value="NZ_BAABXU010000001.1"/>
</dbReference>
<evidence type="ECO:0000313" key="3">
    <source>
        <dbReference type="EMBL" id="MCB5445996.1"/>
    </source>
</evidence>
<evidence type="ECO:0000313" key="4">
    <source>
        <dbReference type="Proteomes" id="UP001299409"/>
    </source>
</evidence>
<name>A0ABS8CWZ9_9FIRM</name>
<protein>
    <submittedName>
        <fullName evidence="3">Glycosyltransferase</fullName>
    </submittedName>
</protein>
<feature type="domain" description="Glycosyl transferase family 1" evidence="1">
    <location>
        <begin position="183"/>
        <end position="350"/>
    </location>
</feature>
<dbReference type="EMBL" id="JAJBMB010000006">
    <property type="protein sequence ID" value="MCB5445996.1"/>
    <property type="molecule type" value="Genomic_DNA"/>
</dbReference>
<comment type="caution">
    <text evidence="3">The sequence shown here is derived from an EMBL/GenBank/DDBJ whole genome shotgun (WGS) entry which is preliminary data.</text>
</comment>
<evidence type="ECO:0000259" key="2">
    <source>
        <dbReference type="Pfam" id="PF13439"/>
    </source>
</evidence>
<dbReference type="SUPFAM" id="SSF53756">
    <property type="entry name" value="UDP-Glycosyltransferase/glycogen phosphorylase"/>
    <property type="match status" value="1"/>
</dbReference>
<evidence type="ECO:0000259" key="1">
    <source>
        <dbReference type="Pfam" id="PF00534"/>
    </source>
</evidence>
<dbReference type="Proteomes" id="UP001299409">
    <property type="component" value="Unassembled WGS sequence"/>
</dbReference>
<dbReference type="CDD" id="cd03811">
    <property type="entry name" value="GT4_GT28_WabH-like"/>
    <property type="match status" value="1"/>
</dbReference>
<organism evidence="3 4">
    <name type="scientific">Intestinibacter bartlettii</name>
    <dbReference type="NCBI Taxonomy" id="261299"/>
    <lineage>
        <taxon>Bacteria</taxon>
        <taxon>Bacillati</taxon>
        <taxon>Bacillota</taxon>
        <taxon>Clostridia</taxon>
        <taxon>Peptostreptococcales</taxon>
        <taxon>Peptostreptococcaceae</taxon>
        <taxon>Intestinibacter</taxon>
    </lineage>
</organism>
<accession>A0ABS8CWZ9</accession>